<feature type="non-terminal residue" evidence="1">
    <location>
        <position position="1"/>
    </location>
</feature>
<comment type="caution">
    <text evidence="1">The sequence shown here is derived from an EMBL/GenBank/DDBJ whole genome shotgun (WGS) entry which is preliminary data.</text>
</comment>
<name>A0AAD2HN67_9AGAR</name>
<keyword evidence="2" id="KW-1185">Reference proteome</keyword>
<accession>A0AAD2HN67</accession>
<gene>
    <name evidence="1" type="ORF">MYCIT1_LOCUS27230</name>
</gene>
<dbReference type="EMBL" id="CAVNYO010000421">
    <property type="protein sequence ID" value="CAK5278015.1"/>
    <property type="molecule type" value="Genomic_DNA"/>
</dbReference>
<proteinExistence type="predicted"/>
<sequence>YKPSRPQTRCHLLPPILANSRDPPTSMQFKSSIFIILASFVAASQQASCHMGSPAQPSLDQQSMHSCLTGYRTDNWDGMDCGGRTWYKGEMNGWKTPQTCYDACATCISEAIDNNVDEVQCDQWVGIIECWIGFN</sequence>
<dbReference type="Proteomes" id="UP001295794">
    <property type="component" value="Unassembled WGS sequence"/>
</dbReference>
<protein>
    <submittedName>
        <fullName evidence="1">Uncharacterized protein</fullName>
    </submittedName>
</protein>
<dbReference type="AlphaFoldDB" id="A0AAD2HN67"/>
<reference evidence="1" key="1">
    <citation type="submission" date="2023-11" db="EMBL/GenBank/DDBJ databases">
        <authorList>
            <person name="De Vega J J."/>
            <person name="De Vega J J."/>
        </authorList>
    </citation>
    <scope>NUCLEOTIDE SEQUENCE</scope>
</reference>
<evidence type="ECO:0000313" key="1">
    <source>
        <dbReference type="EMBL" id="CAK5278015.1"/>
    </source>
</evidence>
<organism evidence="1 2">
    <name type="scientific">Mycena citricolor</name>
    <dbReference type="NCBI Taxonomy" id="2018698"/>
    <lineage>
        <taxon>Eukaryota</taxon>
        <taxon>Fungi</taxon>
        <taxon>Dikarya</taxon>
        <taxon>Basidiomycota</taxon>
        <taxon>Agaricomycotina</taxon>
        <taxon>Agaricomycetes</taxon>
        <taxon>Agaricomycetidae</taxon>
        <taxon>Agaricales</taxon>
        <taxon>Marasmiineae</taxon>
        <taxon>Mycenaceae</taxon>
        <taxon>Mycena</taxon>
    </lineage>
</organism>
<evidence type="ECO:0000313" key="2">
    <source>
        <dbReference type="Proteomes" id="UP001295794"/>
    </source>
</evidence>